<dbReference type="GO" id="GO:0006777">
    <property type="term" value="P:Mo-molybdopterin cofactor biosynthetic process"/>
    <property type="evidence" value="ECO:0007669"/>
    <property type="project" value="UniProtKB-UniRule"/>
</dbReference>
<dbReference type="EC" id="2.10.1.1" evidence="6"/>
<dbReference type="InterPro" id="IPR008284">
    <property type="entry name" value="MoCF_biosynth_CS"/>
</dbReference>
<keyword evidence="6" id="KW-0500">Molybdenum</keyword>
<dbReference type="SMART" id="SM00852">
    <property type="entry name" value="MoCF_biosynth"/>
    <property type="match status" value="1"/>
</dbReference>
<accession>A0A4R6RLQ3</accession>
<evidence type="ECO:0000256" key="6">
    <source>
        <dbReference type="RuleBase" id="RU365090"/>
    </source>
</evidence>
<keyword evidence="6" id="KW-0479">Metal-binding</keyword>
<dbReference type="GO" id="GO:0005829">
    <property type="term" value="C:cytosol"/>
    <property type="evidence" value="ECO:0007669"/>
    <property type="project" value="TreeGrafter"/>
</dbReference>
<dbReference type="GO" id="GO:0061599">
    <property type="term" value="F:molybdopterin molybdotransferase activity"/>
    <property type="evidence" value="ECO:0007669"/>
    <property type="project" value="UniProtKB-UniRule"/>
</dbReference>
<dbReference type="Gene3D" id="3.40.980.10">
    <property type="entry name" value="MoaB/Mog-like domain"/>
    <property type="match status" value="1"/>
</dbReference>
<dbReference type="Pfam" id="PF03454">
    <property type="entry name" value="MoeA_C"/>
    <property type="match status" value="1"/>
</dbReference>
<gene>
    <name evidence="8" type="ORF">EDD54_1327</name>
</gene>
<evidence type="ECO:0000256" key="2">
    <source>
        <dbReference type="ARBA" id="ARBA00005046"/>
    </source>
</evidence>
<dbReference type="PANTHER" id="PTHR10192:SF5">
    <property type="entry name" value="GEPHYRIN"/>
    <property type="match status" value="1"/>
</dbReference>
<dbReference type="InterPro" id="IPR036425">
    <property type="entry name" value="MoaB/Mog-like_dom_sf"/>
</dbReference>
<dbReference type="SUPFAM" id="SSF63882">
    <property type="entry name" value="MoeA N-terminal region -like"/>
    <property type="match status" value="1"/>
</dbReference>
<keyword evidence="6" id="KW-0808">Transferase</keyword>
<dbReference type="InterPro" id="IPR038987">
    <property type="entry name" value="MoeA-like"/>
</dbReference>
<dbReference type="Proteomes" id="UP000294547">
    <property type="component" value="Unassembled WGS sequence"/>
</dbReference>
<comment type="catalytic activity">
    <reaction evidence="5">
        <text>adenylyl-molybdopterin + molybdate = Mo-molybdopterin + AMP + H(+)</text>
        <dbReference type="Rhea" id="RHEA:35047"/>
        <dbReference type="ChEBI" id="CHEBI:15378"/>
        <dbReference type="ChEBI" id="CHEBI:36264"/>
        <dbReference type="ChEBI" id="CHEBI:62727"/>
        <dbReference type="ChEBI" id="CHEBI:71302"/>
        <dbReference type="ChEBI" id="CHEBI:456215"/>
        <dbReference type="EC" id="2.10.1.1"/>
    </reaction>
</comment>
<sequence length="400" mass="40315">MALTSVAEAQSRLLGSVVPLAVETVSIEAAAGRVLAQDLAARRTQPPFAASAMDGYAVRGADAGAGSVLAVIGEAAAGRGLPRPVGPGEAARIFTGAPLPDGADTVVIQEDTARDGDRVTLTAATAPGRNVRPAGLDFAEGHVLLPAGRRLDARALGLAAAMNHGVLPVRRAPRVAVLATGDELVAPGTEPVGPDRIVASNQIAIAAMVRELGGEPIALGIAPDDLDAIRGRIRAGLDAGADVIVLLGGASVGDHDLTGPALAAEGVAFDVQKLAMRPGKPLMLGRRGAVHALGLPGNPVSSHVGAVLFLAPLLRALQGETDPLPRLEPAVLGTPLRANDHRQDYLRATLAVDGGRLVATPASLQDSSVISVLAASNALIVRPPHAPAAAGGDTVDVVRL</sequence>
<dbReference type="Gene3D" id="2.40.340.10">
    <property type="entry name" value="MoeA, C-terminal, domain IV"/>
    <property type="match status" value="1"/>
</dbReference>
<dbReference type="Pfam" id="PF03453">
    <property type="entry name" value="MoeA_N"/>
    <property type="match status" value="1"/>
</dbReference>
<protein>
    <recommendedName>
        <fullName evidence="6">Molybdopterin molybdenumtransferase</fullName>
        <ecNumber evidence="6">2.10.1.1</ecNumber>
    </recommendedName>
</protein>
<keyword evidence="9" id="KW-1185">Reference proteome</keyword>
<dbReference type="Gene3D" id="3.90.105.10">
    <property type="entry name" value="Molybdopterin biosynthesis moea protein, domain 2"/>
    <property type="match status" value="1"/>
</dbReference>
<dbReference type="InterPro" id="IPR036135">
    <property type="entry name" value="MoeA_linker/N_sf"/>
</dbReference>
<evidence type="ECO:0000313" key="8">
    <source>
        <dbReference type="EMBL" id="TDP87432.1"/>
    </source>
</evidence>
<dbReference type="InterPro" id="IPR001453">
    <property type="entry name" value="MoaB/Mog_dom"/>
</dbReference>
<evidence type="ECO:0000259" key="7">
    <source>
        <dbReference type="SMART" id="SM00852"/>
    </source>
</evidence>
<dbReference type="GO" id="GO:0046872">
    <property type="term" value="F:metal ion binding"/>
    <property type="evidence" value="ECO:0007669"/>
    <property type="project" value="UniProtKB-UniRule"/>
</dbReference>
<comment type="pathway">
    <text evidence="2 6">Cofactor biosynthesis; molybdopterin biosynthesis.</text>
</comment>
<dbReference type="NCBIfam" id="NF045515">
    <property type="entry name" value="Glp_gephyrin"/>
    <property type="match status" value="1"/>
</dbReference>
<evidence type="ECO:0000256" key="4">
    <source>
        <dbReference type="ARBA" id="ARBA00023150"/>
    </source>
</evidence>
<keyword evidence="4 6" id="KW-0501">Molybdenum cofactor biosynthesis</keyword>
<dbReference type="UniPathway" id="UPA00344"/>
<evidence type="ECO:0000256" key="1">
    <source>
        <dbReference type="ARBA" id="ARBA00002901"/>
    </source>
</evidence>
<proteinExistence type="inferred from homology"/>
<dbReference type="RefSeq" id="WP_126535444.1">
    <property type="nucleotide sequence ID" value="NZ_BSPM01000008.1"/>
</dbReference>
<comment type="cofactor">
    <cofactor evidence="6">
        <name>Mg(2+)</name>
        <dbReference type="ChEBI" id="CHEBI:18420"/>
    </cofactor>
</comment>
<comment type="caution">
    <text evidence="8">The sequence shown here is derived from an EMBL/GenBank/DDBJ whole genome shotgun (WGS) entry which is preliminary data.</text>
</comment>
<comment type="function">
    <text evidence="1 6">Catalyzes the insertion of molybdate into adenylated molybdopterin with the concomitant release of AMP.</text>
</comment>
<keyword evidence="6" id="KW-0460">Magnesium</keyword>
<dbReference type="InterPro" id="IPR005111">
    <property type="entry name" value="MoeA_C_domain_IV"/>
</dbReference>
<dbReference type="SUPFAM" id="SSF63867">
    <property type="entry name" value="MoeA C-terminal domain-like"/>
    <property type="match status" value="1"/>
</dbReference>
<dbReference type="PANTHER" id="PTHR10192">
    <property type="entry name" value="MOLYBDOPTERIN BIOSYNTHESIS PROTEIN"/>
    <property type="match status" value="1"/>
</dbReference>
<feature type="domain" description="MoaB/Mog" evidence="7">
    <location>
        <begin position="176"/>
        <end position="316"/>
    </location>
</feature>
<name>A0A4R6RLQ3_9HYPH</name>
<dbReference type="FunFam" id="2.170.190.11:FF:000001">
    <property type="entry name" value="Molybdopterin molybdenumtransferase"/>
    <property type="match status" value="1"/>
</dbReference>
<dbReference type="OrthoDB" id="9804758at2"/>
<dbReference type="PROSITE" id="PS01079">
    <property type="entry name" value="MOCF_BIOSYNTHESIS_2"/>
    <property type="match status" value="1"/>
</dbReference>
<organism evidence="8 9">
    <name type="scientific">Oharaeibacter diazotrophicus</name>
    <dbReference type="NCBI Taxonomy" id="1920512"/>
    <lineage>
        <taxon>Bacteria</taxon>
        <taxon>Pseudomonadati</taxon>
        <taxon>Pseudomonadota</taxon>
        <taxon>Alphaproteobacteria</taxon>
        <taxon>Hyphomicrobiales</taxon>
        <taxon>Pleomorphomonadaceae</taxon>
        <taxon>Oharaeibacter</taxon>
    </lineage>
</organism>
<comment type="similarity">
    <text evidence="3 6">Belongs to the MoeA family.</text>
</comment>
<evidence type="ECO:0000256" key="3">
    <source>
        <dbReference type="ARBA" id="ARBA00010763"/>
    </source>
</evidence>
<dbReference type="InterPro" id="IPR036688">
    <property type="entry name" value="MoeA_C_domain_IV_sf"/>
</dbReference>
<evidence type="ECO:0000313" key="9">
    <source>
        <dbReference type="Proteomes" id="UP000294547"/>
    </source>
</evidence>
<dbReference type="Gene3D" id="2.170.190.11">
    <property type="entry name" value="Molybdopterin biosynthesis moea protein, domain 3"/>
    <property type="match status" value="1"/>
</dbReference>
<dbReference type="InterPro" id="IPR005110">
    <property type="entry name" value="MoeA_linker/N"/>
</dbReference>
<reference evidence="8 9" key="1">
    <citation type="submission" date="2019-03" db="EMBL/GenBank/DDBJ databases">
        <title>Genomic Encyclopedia of Type Strains, Phase IV (KMG-IV): sequencing the most valuable type-strain genomes for metagenomic binning, comparative biology and taxonomic classification.</title>
        <authorList>
            <person name="Goeker M."/>
        </authorList>
    </citation>
    <scope>NUCLEOTIDE SEQUENCE [LARGE SCALE GENOMIC DNA]</scope>
    <source>
        <strain evidence="8 9">DSM 102969</strain>
    </source>
</reference>
<dbReference type="Pfam" id="PF00994">
    <property type="entry name" value="MoCF_biosynth"/>
    <property type="match status" value="1"/>
</dbReference>
<dbReference type="CDD" id="cd00887">
    <property type="entry name" value="MoeA"/>
    <property type="match status" value="1"/>
</dbReference>
<evidence type="ECO:0000256" key="5">
    <source>
        <dbReference type="ARBA" id="ARBA00047317"/>
    </source>
</evidence>
<dbReference type="SUPFAM" id="SSF53218">
    <property type="entry name" value="Molybdenum cofactor biosynthesis proteins"/>
    <property type="match status" value="1"/>
</dbReference>
<dbReference type="EMBL" id="SNXY01000006">
    <property type="protein sequence ID" value="TDP87432.1"/>
    <property type="molecule type" value="Genomic_DNA"/>
</dbReference>
<dbReference type="AlphaFoldDB" id="A0A4R6RLQ3"/>